<comment type="caution">
    <text evidence="5">The sequence shown here is derived from an EMBL/GenBank/DDBJ whole genome shotgun (WGS) entry which is preliminary data.</text>
</comment>
<dbReference type="PANTHER" id="PTHR43065">
    <property type="entry name" value="SENSOR HISTIDINE KINASE"/>
    <property type="match status" value="1"/>
</dbReference>
<evidence type="ECO:0000256" key="3">
    <source>
        <dbReference type="ARBA" id="ARBA00022500"/>
    </source>
</evidence>
<evidence type="ECO:0000256" key="1">
    <source>
        <dbReference type="ARBA" id="ARBA00000085"/>
    </source>
</evidence>
<dbReference type="PANTHER" id="PTHR43065:SF50">
    <property type="entry name" value="HISTIDINE KINASE"/>
    <property type="match status" value="1"/>
</dbReference>
<dbReference type="SUPFAM" id="SSF55874">
    <property type="entry name" value="ATPase domain of HSP90 chaperone/DNA topoisomerase II/histidine kinase"/>
    <property type="match status" value="1"/>
</dbReference>
<evidence type="ECO:0000313" key="5">
    <source>
        <dbReference type="EMBL" id="MCC9641984.1"/>
    </source>
</evidence>
<accession>A0ABS8NEK8</accession>
<gene>
    <name evidence="5" type="ORF">LOC71_06835</name>
</gene>
<evidence type="ECO:0000313" key="6">
    <source>
        <dbReference type="Proteomes" id="UP001430306"/>
    </source>
</evidence>
<dbReference type="EMBL" id="JAJKFW010000014">
    <property type="protein sequence ID" value="MCC9641984.1"/>
    <property type="molecule type" value="Genomic_DNA"/>
</dbReference>
<reference evidence="5" key="1">
    <citation type="submission" date="2021-11" db="EMBL/GenBank/DDBJ databases">
        <title>Genome sequence.</title>
        <authorList>
            <person name="Sun Q."/>
        </authorList>
    </citation>
    <scope>NUCLEOTIDE SEQUENCE</scope>
    <source>
        <strain evidence="5">JC740</strain>
    </source>
</reference>
<sequence length="460" mass="49842">MDNVTRYTDAFASIASRTCSEMFGIQPPAVSKVETTNSVQTEKSFILSIYYTGTVYGEYMLAMDESTAAAVIGMDPTITDENREEIREDICDAMSETLNTIVGEAIVGLQESYAKLTITAPRIYFGQIRYPKFRTGKCVLNTEFGEIECHFCLDLMRLDLAASYSEAMDSLVAVNAKLKDANRHLAEQQAQLVHSAKMASVGVLASGVAHEINNPLFFVDANLTTLNDYIQVIESTIGLYETLCESLVSADVDTPEELSKLQSNAEEQELAFVIEDTKSLVEETRDGVARIKSIVKGLKDFSQVDRNGKSEASVNEIVQNTCKLIAAQLPKDCEVEMNLSELPTVQCNTAEVGQAIAGVLLNSGQASRNGGSITLRTDVIDSNITIVVEDNGIGIDASDIEHVFEPFFTTKAVGEGTGLGLSIAYGIFEKHNGSISIESEAGVGTKVTMRLPCVRQPAAT</sequence>
<dbReference type="EC" id="2.7.13.3" evidence="2"/>
<dbReference type="Gene3D" id="1.10.287.130">
    <property type="match status" value="1"/>
</dbReference>
<protein>
    <recommendedName>
        <fullName evidence="2">histidine kinase</fullName>
        <ecNumber evidence="2">2.7.13.3</ecNumber>
    </recommendedName>
</protein>
<evidence type="ECO:0000256" key="2">
    <source>
        <dbReference type="ARBA" id="ARBA00012438"/>
    </source>
</evidence>
<keyword evidence="3" id="KW-0145">Chemotaxis</keyword>
<dbReference type="PROSITE" id="PS50109">
    <property type="entry name" value="HIS_KIN"/>
    <property type="match status" value="1"/>
</dbReference>
<dbReference type="SUPFAM" id="SSF103039">
    <property type="entry name" value="CheC-like"/>
    <property type="match status" value="1"/>
</dbReference>
<feature type="domain" description="Histidine kinase" evidence="4">
    <location>
        <begin position="207"/>
        <end position="455"/>
    </location>
</feature>
<dbReference type="InterPro" id="IPR036890">
    <property type="entry name" value="HATPase_C_sf"/>
</dbReference>
<name>A0ABS8NEK8_9BACT</name>
<dbReference type="SMART" id="SM00387">
    <property type="entry name" value="HATPase_c"/>
    <property type="match status" value="1"/>
</dbReference>
<dbReference type="InterPro" id="IPR028051">
    <property type="entry name" value="CheX-like_dom"/>
</dbReference>
<dbReference type="PRINTS" id="PR00344">
    <property type="entry name" value="BCTRLSENSOR"/>
</dbReference>
<comment type="catalytic activity">
    <reaction evidence="1">
        <text>ATP + protein L-histidine = ADP + protein N-phospho-L-histidine.</text>
        <dbReference type="EC" id="2.7.13.3"/>
    </reaction>
</comment>
<evidence type="ECO:0000259" key="4">
    <source>
        <dbReference type="PROSITE" id="PS50109"/>
    </source>
</evidence>
<keyword evidence="6" id="KW-1185">Reference proteome</keyword>
<organism evidence="5 6">
    <name type="scientific">Rhodopirellula halodulae</name>
    <dbReference type="NCBI Taxonomy" id="2894198"/>
    <lineage>
        <taxon>Bacteria</taxon>
        <taxon>Pseudomonadati</taxon>
        <taxon>Planctomycetota</taxon>
        <taxon>Planctomycetia</taxon>
        <taxon>Pirellulales</taxon>
        <taxon>Pirellulaceae</taxon>
        <taxon>Rhodopirellula</taxon>
    </lineage>
</organism>
<dbReference type="InterPro" id="IPR005467">
    <property type="entry name" value="His_kinase_dom"/>
</dbReference>
<dbReference type="InterPro" id="IPR028976">
    <property type="entry name" value="CheC-like_sf"/>
</dbReference>
<proteinExistence type="predicted"/>
<dbReference type="Gene3D" id="3.40.1550.10">
    <property type="entry name" value="CheC-like"/>
    <property type="match status" value="1"/>
</dbReference>
<dbReference type="Pfam" id="PF02518">
    <property type="entry name" value="HATPase_c"/>
    <property type="match status" value="1"/>
</dbReference>
<dbReference type="InterPro" id="IPR003594">
    <property type="entry name" value="HATPase_dom"/>
</dbReference>
<dbReference type="Pfam" id="PF13690">
    <property type="entry name" value="CheX"/>
    <property type="match status" value="1"/>
</dbReference>
<dbReference type="Gene3D" id="3.30.565.10">
    <property type="entry name" value="Histidine kinase-like ATPase, C-terminal domain"/>
    <property type="match status" value="1"/>
</dbReference>
<dbReference type="Proteomes" id="UP001430306">
    <property type="component" value="Unassembled WGS sequence"/>
</dbReference>
<dbReference type="InterPro" id="IPR004358">
    <property type="entry name" value="Sig_transdc_His_kin-like_C"/>
</dbReference>
<dbReference type="RefSeq" id="WP_230272549.1">
    <property type="nucleotide sequence ID" value="NZ_JAJKFW010000014.1"/>
</dbReference>